<keyword evidence="1" id="KW-0472">Membrane</keyword>
<dbReference type="EMBL" id="JARKIK010000166">
    <property type="protein sequence ID" value="KAK8720884.1"/>
    <property type="molecule type" value="Genomic_DNA"/>
</dbReference>
<dbReference type="EMBL" id="JARKIK010000166">
    <property type="protein sequence ID" value="KAK8720889.1"/>
    <property type="molecule type" value="Genomic_DNA"/>
</dbReference>
<dbReference type="EMBL" id="JARKIK010000166">
    <property type="protein sequence ID" value="KAK8720886.1"/>
    <property type="molecule type" value="Genomic_DNA"/>
</dbReference>
<evidence type="ECO:0000313" key="2">
    <source>
        <dbReference type="EMBL" id="KAK8720894.1"/>
    </source>
</evidence>
<dbReference type="AlphaFoldDB" id="A0AAW0VUX3"/>
<comment type="caution">
    <text evidence="2">The sequence shown here is derived from an EMBL/GenBank/DDBJ whole genome shotgun (WGS) entry which is preliminary data.</text>
</comment>
<gene>
    <name evidence="2" type="ORF">OTU49_013039</name>
</gene>
<accession>A0AAW0VUX3</accession>
<reference evidence="2" key="2">
    <citation type="submission" date="2024-01" db="EMBL/GenBank/DDBJ databases">
        <authorList>
            <person name="He J."/>
            <person name="Wang M."/>
            <person name="Zheng J."/>
            <person name="Liu Z."/>
        </authorList>
    </citation>
    <scope>NUCLEOTIDE SEQUENCE</scope>
    <source>
        <strain evidence="2">ZL_2023a</strain>
        <tissue evidence="2">Muscle</tissue>
    </source>
</reference>
<evidence type="ECO:0000313" key="3">
    <source>
        <dbReference type="Proteomes" id="UP001445076"/>
    </source>
</evidence>
<keyword evidence="3" id="KW-1185">Reference proteome</keyword>
<reference evidence="2 3" key="1">
    <citation type="journal article" date="2024" name="BMC Genomics">
        <title>Genome assembly of redclaw crayfish (Cherax quadricarinatus) provides insights into its immune adaptation and hypoxia tolerance.</title>
        <authorList>
            <person name="Liu Z."/>
            <person name="Zheng J."/>
            <person name="Li H."/>
            <person name="Fang K."/>
            <person name="Wang S."/>
            <person name="He J."/>
            <person name="Zhou D."/>
            <person name="Weng S."/>
            <person name="Chi M."/>
            <person name="Gu Z."/>
            <person name="He J."/>
            <person name="Li F."/>
            <person name="Wang M."/>
        </authorList>
    </citation>
    <scope>NUCLEOTIDE SEQUENCE [LARGE SCALE GENOMIC DNA]</scope>
    <source>
        <strain evidence="2">ZL_2023a</strain>
    </source>
</reference>
<dbReference type="EMBL" id="JARKIK010000166">
    <property type="protein sequence ID" value="KAK8720892.1"/>
    <property type="molecule type" value="Genomic_DNA"/>
</dbReference>
<dbReference type="Proteomes" id="UP001445076">
    <property type="component" value="Unassembled WGS sequence"/>
</dbReference>
<sequence>PVFTDHLPQSIPNNPSITTFNSLNRQHLLPSAPTVIYLYWGRLSRLRLPPSTPSIVYIYHCPSTVMRLLVLVLMIAVLAAAVPWYRFRTGGRSRQLSRPSHNWNFARSLVSKRQYYDRSVESFEDDSNESLEYRRRWMFG</sequence>
<dbReference type="EMBL" id="JARKIK010000166">
    <property type="protein sequence ID" value="KAK8720894.1"/>
    <property type="molecule type" value="Genomic_DNA"/>
</dbReference>
<organism evidence="2 3">
    <name type="scientific">Cherax quadricarinatus</name>
    <name type="common">Australian red claw crayfish</name>
    <dbReference type="NCBI Taxonomy" id="27406"/>
    <lineage>
        <taxon>Eukaryota</taxon>
        <taxon>Metazoa</taxon>
        <taxon>Ecdysozoa</taxon>
        <taxon>Arthropoda</taxon>
        <taxon>Crustacea</taxon>
        <taxon>Multicrustacea</taxon>
        <taxon>Malacostraca</taxon>
        <taxon>Eumalacostraca</taxon>
        <taxon>Eucarida</taxon>
        <taxon>Decapoda</taxon>
        <taxon>Pleocyemata</taxon>
        <taxon>Astacidea</taxon>
        <taxon>Parastacoidea</taxon>
        <taxon>Parastacidae</taxon>
        <taxon>Cherax</taxon>
    </lineage>
</organism>
<keyword evidence="1" id="KW-0812">Transmembrane</keyword>
<proteinExistence type="predicted"/>
<feature type="transmembrane region" description="Helical" evidence="1">
    <location>
        <begin position="65"/>
        <end position="85"/>
    </location>
</feature>
<name>A0AAW0VUX3_CHEQU</name>
<protein>
    <submittedName>
        <fullName evidence="2">Uncharacterized protein</fullName>
    </submittedName>
</protein>
<dbReference type="EMBL" id="JARKIK010000166">
    <property type="protein sequence ID" value="KAK8720882.1"/>
    <property type="molecule type" value="Genomic_DNA"/>
</dbReference>
<keyword evidence="1" id="KW-1133">Transmembrane helix</keyword>
<feature type="non-terminal residue" evidence="2">
    <location>
        <position position="1"/>
    </location>
</feature>
<dbReference type="EMBL" id="JARKIK010000166">
    <property type="protein sequence ID" value="KAK8720891.1"/>
    <property type="molecule type" value="Genomic_DNA"/>
</dbReference>
<dbReference type="EMBL" id="JARKIK010000166">
    <property type="protein sequence ID" value="KAK8720887.1"/>
    <property type="molecule type" value="Genomic_DNA"/>
</dbReference>
<evidence type="ECO:0000256" key="1">
    <source>
        <dbReference type="SAM" id="Phobius"/>
    </source>
</evidence>